<dbReference type="AlphaFoldDB" id="A0A1F7X4C8"/>
<protein>
    <submittedName>
        <fullName evidence="1">Uncharacterized protein</fullName>
    </submittedName>
</protein>
<gene>
    <name evidence="1" type="ORF">A2Z67_04745</name>
</gene>
<evidence type="ECO:0000313" key="1">
    <source>
        <dbReference type="EMBL" id="OGM09218.1"/>
    </source>
</evidence>
<reference evidence="1 2" key="1">
    <citation type="journal article" date="2016" name="Nat. Commun.">
        <title>Thousands of microbial genomes shed light on interconnected biogeochemical processes in an aquifer system.</title>
        <authorList>
            <person name="Anantharaman K."/>
            <person name="Brown C.T."/>
            <person name="Hug L.A."/>
            <person name="Sharon I."/>
            <person name="Castelle C.J."/>
            <person name="Probst A.J."/>
            <person name="Thomas B.C."/>
            <person name="Singh A."/>
            <person name="Wilkins M.J."/>
            <person name="Karaoz U."/>
            <person name="Brodie E.L."/>
            <person name="Williams K.H."/>
            <person name="Hubbard S.S."/>
            <person name="Banfield J.F."/>
        </authorList>
    </citation>
    <scope>NUCLEOTIDE SEQUENCE [LARGE SCALE GENOMIC DNA]</scope>
</reference>
<proteinExistence type="predicted"/>
<sequence length="59" mass="7058">MRRKRWLKKRRNDPKPFCFEFNSEPLLTKDLQPPPEPTEDEKLLKAIVDGLPGIDWYGF</sequence>
<name>A0A1F7X4C8_9BACT</name>
<dbReference type="Proteomes" id="UP000176939">
    <property type="component" value="Unassembled WGS sequence"/>
</dbReference>
<comment type="caution">
    <text evidence="1">The sequence shown here is derived from an EMBL/GenBank/DDBJ whole genome shotgun (WGS) entry which is preliminary data.</text>
</comment>
<dbReference type="EMBL" id="MGFQ01000024">
    <property type="protein sequence ID" value="OGM09218.1"/>
    <property type="molecule type" value="Genomic_DNA"/>
</dbReference>
<evidence type="ECO:0000313" key="2">
    <source>
        <dbReference type="Proteomes" id="UP000176939"/>
    </source>
</evidence>
<accession>A0A1F7X4C8</accession>
<organism evidence="1 2">
    <name type="scientific">Candidatus Woesebacteria bacterium RBG_13_36_22</name>
    <dbReference type="NCBI Taxonomy" id="1802478"/>
    <lineage>
        <taxon>Bacteria</taxon>
        <taxon>Candidatus Woeseibacteriota</taxon>
    </lineage>
</organism>